<evidence type="ECO:0000313" key="2">
    <source>
        <dbReference type="Proteomes" id="UP001261624"/>
    </source>
</evidence>
<sequence>MKLIVNEDYSPKKKELIGIINNLKNRGRDISTGKRNVLKVIDFEGQEINIKAFQIPNLINRVAYRFFRKSKAERSYNYARELINRGINTPAPIAYAEETTSLSLEKSYYISEHLDYDLTFRDLDLRKSGHEEILRAFTRFTFELHEKNIQFLDHSPGNTLIKISAEGYKFYLVDLNRMNFKSLNFSERMQNFKRLSRDKAIYEIMAEEYARLAKQPSLLIFEKMWHFNQSFFAKRQKKRNFKNKLLKKS</sequence>
<evidence type="ECO:0000313" key="1">
    <source>
        <dbReference type="EMBL" id="MDT0688475.1"/>
    </source>
</evidence>
<dbReference type="Pfam" id="PF06293">
    <property type="entry name" value="Kdo"/>
    <property type="match status" value="1"/>
</dbReference>
<accession>A0ABU3DXM0</accession>
<comment type="caution">
    <text evidence="1">The sequence shown here is derived from an EMBL/GenBank/DDBJ whole genome shotgun (WGS) entry which is preliminary data.</text>
</comment>
<name>A0ABU3DXM0_9FLAO</name>
<organism evidence="1 2">
    <name type="scientific">Autumnicola patrickiae</name>
    <dbReference type="NCBI Taxonomy" id="3075591"/>
    <lineage>
        <taxon>Bacteria</taxon>
        <taxon>Pseudomonadati</taxon>
        <taxon>Bacteroidota</taxon>
        <taxon>Flavobacteriia</taxon>
        <taxon>Flavobacteriales</taxon>
        <taxon>Flavobacteriaceae</taxon>
        <taxon>Autumnicola</taxon>
    </lineage>
</organism>
<dbReference type="RefSeq" id="WP_311680028.1">
    <property type="nucleotide sequence ID" value="NZ_JAVRHM010000001.1"/>
</dbReference>
<dbReference type="GO" id="GO:0016301">
    <property type="term" value="F:kinase activity"/>
    <property type="evidence" value="ECO:0007669"/>
    <property type="project" value="UniProtKB-KW"/>
</dbReference>
<keyword evidence="1" id="KW-0808">Transferase</keyword>
<proteinExistence type="predicted"/>
<gene>
    <name evidence="1" type="ORF">RM549_01665</name>
</gene>
<dbReference type="EMBL" id="JAVRHM010000001">
    <property type="protein sequence ID" value="MDT0688475.1"/>
    <property type="molecule type" value="Genomic_DNA"/>
</dbReference>
<protein>
    <submittedName>
        <fullName evidence="1">Lipopolysaccharide kinase InaA family protein</fullName>
    </submittedName>
</protein>
<keyword evidence="2" id="KW-1185">Reference proteome</keyword>
<keyword evidence="1" id="KW-0418">Kinase</keyword>
<dbReference type="Proteomes" id="UP001261624">
    <property type="component" value="Unassembled WGS sequence"/>
</dbReference>
<reference evidence="1 2" key="1">
    <citation type="submission" date="2023-09" db="EMBL/GenBank/DDBJ databases">
        <authorList>
            <person name="Rey-Velasco X."/>
        </authorList>
    </citation>
    <scope>NUCLEOTIDE SEQUENCE [LARGE SCALE GENOMIC DNA]</scope>
    <source>
        <strain evidence="1 2">F188</strain>
    </source>
</reference>